<comment type="caution">
    <text evidence="2">The sequence shown here is derived from an EMBL/GenBank/DDBJ whole genome shotgun (WGS) entry which is preliminary data.</text>
</comment>
<reference evidence="2 3" key="1">
    <citation type="submission" date="2023-01" db="EMBL/GenBank/DDBJ databases">
        <title>Analysis of 21 Apiospora genomes using comparative genomics revels a genus with tremendous synthesis potential of carbohydrate active enzymes and secondary metabolites.</title>
        <authorList>
            <person name="Sorensen T."/>
        </authorList>
    </citation>
    <scope>NUCLEOTIDE SEQUENCE [LARGE SCALE GENOMIC DNA]</scope>
    <source>
        <strain evidence="2 3">CBS 33761</strain>
    </source>
</reference>
<evidence type="ECO:0000313" key="2">
    <source>
        <dbReference type="EMBL" id="KAK8030225.1"/>
    </source>
</evidence>
<dbReference type="PANTHER" id="PTHR33112:SF1">
    <property type="entry name" value="HETEROKARYON INCOMPATIBILITY DOMAIN-CONTAINING PROTEIN"/>
    <property type="match status" value="1"/>
</dbReference>
<protein>
    <submittedName>
        <fullName evidence="2">HET-domain-containing protein</fullName>
    </submittedName>
</protein>
<dbReference type="Proteomes" id="UP001444661">
    <property type="component" value="Unassembled WGS sequence"/>
</dbReference>
<organism evidence="2 3">
    <name type="scientific">Apiospora rasikravindrae</name>
    <dbReference type="NCBI Taxonomy" id="990691"/>
    <lineage>
        <taxon>Eukaryota</taxon>
        <taxon>Fungi</taxon>
        <taxon>Dikarya</taxon>
        <taxon>Ascomycota</taxon>
        <taxon>Pezizomycotina</taxon>
        <taxon>Sordariomycetes</taxon>
        <taxon>Xylariomycetidae</taxon>
        <taxon>Amphisphaeriales</taxon>
        <taxon>Apiosporaceae</taxon>
        <taxon>Apiospora</taxon>
    </lineage>
</organism>
<accession>A0ABR1SFS4</accession>
<dbReference type="Pfam" id="PF06985">
    <property type="entry name" value="HET"/>
    <property type="match status" value="1"/>
</dbReference>
<dbReference type="InterPro" id="IPR010730">
    <property type="entry name" value="HET"/>
</dbReference>
<gene>
    <name evidence="2" type="ORF">PG993_011516</name>
</gene>
<dbReference type="PANTHER" id="PTHR33112">
    <property type="entry name" value="DOMAIN PROTEIN, PUTATIVE-RELATED"/>
    <property type="match status" value="1"/>
</dbReference>
<proteinExistence type="predicted"/>
<feature type="domain" description="Heterokaryon incompatibility" evidence="1">
    <location>
        <begin position="94"/>
        <end position="220"/>
    </location>
</feature>
<keyword evidence="3" id="KW-1185">Reference proteome</keyword>
<dbReference type="EMBL" id="JAQQWK010000010">
    <property type="protein sequence ID" value="KAK8030225.1"/>
    <property type="molecule type" value="Genomic_DNA"/>
</dbReference>
<evidence type="ECO:0000259" key="1">
    <source>
        <dbReference type="Pfam" id="PF06985"/>
    </source>
</evidence>
<name>A0ABR1SFS4_9PEZI</name>
<evidence type="ECO:0000313" key="3">
    <source>
        <dbReference type="Proteomes" id="UP001444661"/>
    </source>
</evidence>
<sequence>MEFFRERNLHLYGMVDMVPYISVLAVRPVGQTEKEVPYRSILPHSVDIDFIKRNIKTCVNEHESCRTSEEQADGLNVIDCRSQKVVPAPVGCQYIALSYVWGAKPEDATVGFPQVVQDSIRVTKALGCRYIWVDRYCIDQEDTQKQHIFNQMHRVYSNAFLTIIAGAGRDAHHGLPGVSSGRPKQIKFQLGNLQFDEVFPSNNLALTNSAWATRAWTYQESYFSRRRLCFTEKQVLWICNDCTQAECISSSSRGADHVETPVPLRRHKHVFIIGDMQYDICLYTARLLSYPSDSLNAILGVLQYYVELTTEPQHCGNEPAKGRGNRRALASGIDINHAWGVPLYRERQSQEIMFDVGWRHLKPGTRRPEFPSWSWAGWAGQIHFLESVVAPDMNWSFMTNRHIEVPRDAFHNQTVQGDDAPRGLVITTKVCPVTLWDNSTGHMTNQTTSSKFRVVFQLTETVYAGTEWAPDEVPDEVPDVHGDYLAASFWHKGEVFLDRYVNSFTGQMILRRRDQDFERIGISHMPKVNNPDWFYKNWTYFDAAGNILDLSDDDKEHLKEQDGHWWWYEHAETQRICIF</sequence>